<sequence length="137" mass="14288">MDCSLVRTLVHRYVSPGAAASPSSSEGRRLLLPGEPLAPLPLRRVWRAVLALHLVESTAVLRRGALCHRPTPVGALAALLVQGSHVSVMWHLGVPPVGVSVPISIVSEAAPPGVAFLPSQLASAYLVQVLPSARSCA</sequence>
<protein>
    <submittedName>
        <fullName evidence="1">Uncharacterized protein</fullName>
    </submittedName>
</protein>
<name>A0AB34GRZ6_ESCRO</name>
<keyword evidence="2" id="KW-1185">Reference proteome</keyword>
<reference evidence="1 2" key="1">
    <citation type="submission" date="2022-11" db="EMBL/GenBank/DDBJ databases">
        <title>Whole genome sequence of Eschrichtius robustus ER-17-0199.</title>
        <authorList>
            <person name="Bruniche-Olsen A."/>
            <person name="Black A.N."/>
            <person name="Fields C.J."/>
            <person name="Walden K."/>
            <person name="Dewoody J.A."/>
        </authorList>
    </citation>
    <scope>NUCLEOTIDE SEQUENCE [LARGE SCALE GENOMIC DNA]</scope>
    <source>
        <strain evidence="1">ER-17-0199</strain>
        <tissue evidence="1">Blubber</tissue>
    </source>
</reference>
<accession>A0AB34GRZ6</accession>
<dbReference type="EMBL" id="JAIQCJ010002088">
    <property type="protein sequence ID" value="KAJ8783287.1"/>
    <property type="molecule type" value="Genomic_DNA"/>
</dbReference>
<organism evidence="1 2">
    <name type="scientific">Eschrichtius robustus</name>
    <name type="common">California gray whale</name>
    <name type="synonym">Eschrichtius gibbosus</name>
    <dbReference type="NCBI Taxonomy" id="9764"/>
    <lineage>
        <taxon>Eukaryota</taxon>
        <taxon>Metazoa</taxon>
        <taxon>Chordata</taxon>
        <taxon>Craniata</taxon>
        <taxon>Vertebrata</taxon>
        <taxon>Euteleostomi</taxon>
        <taxon>Mammalia</taxon>
        <taxon>Eutheria</taxon>
        <taxon>Laurasiatheria</taxon>
        <taxon>Artiodactyla</taxon>
        <taxon>Whippomorpha</taxon>
        <taxon>Cetacea</taxon>
        <taxon>Mysticeti</taxon>
        <taxon>Eschrichtiidae</taxon>
        <taxon>Eschrichtius</taxon>
    </lineage>
</organism>
<evidence type="ECO:0000313" key="2">
    <source>
        <dbReference type="Proteomes" id="UP001159641"/>
    </source>
</evidence>
<comment type="caution">
    <text evidence="1">The sequence shown here is derived from an EMBL/GenBank/DDBJ whole genome shotgun (WGS) entry which is preliminary data.</text>
</comment>
<gene>
    <name evidence="1" type="ORF">J1605_009370</name>
</gene>
<dbReference type="AlphaFoldDB" id="A0AB34GRZ6"/>
<evidence type="ECO:0000313" key="1">
    <source>
        <dbReference type="EMBL" id="KAJ8783287.1"/>
    </source>
</evidence>
<proteinExistence type="predicted"/>
<dbReference type="Proteomes" id="UP001159641">
    <property type="component" value="Unassembled WGS sequence"/>
</dbReference>